<dbReference type="EMBL" id="CAXDID020000682">
    <property type="protein sequence ID" value="CAL6110117.1"/>
    <property type="molecule type" value="Genomic_DNA"/>
</dbReference>
<evidence type="ECO:0000313" key="3">
    <source>
        <dbReference type="Proteomes" id="UP001642409"/>
    </source>
</evidence>
<organism evidence="1">
    <name type="scientific">Hexamita inflata</name>
    <dbReference type="NCBI Taxonomy" id="28002"/>
    <lineage>
        <taxon>Eukaryota</taxon>
        <taxon>Metamonada</taxon>
        <taxon>Diplomonadida</taxon>
        <taxon>Hexamitidae</taxon>
        <taxon>Hexamitinae</taxon>
        <taxon>Hexamita</taxon>
    </lineage>
</organism>
<sequence length="154" mass="18031">MGSMQFYYKYSEYLFTFKYQKINTGIQYQQNIIITKIIIKQQLVSTIEFLIQNCKFSIPSLVPPERAPSLKLAERAPSINLQNQTEQKQENNYQVENVKLSEPEQIRIDVRQEEIQIKMHQKVEAKPVQQAPASFLDSLYGGLMDNTKKKGRRK</sequence>
<evidence type="ECO:0000313" key="2">
    <source>
        <dbReference type="EMBL" id="CAL6110117.1"/>
    </source>
</evidence>
<gene>
    <name evidence="2" type="ORF">HINF_LOCUS75766</name>
    <name evidence="1" type="ORF">HINF_LOCUS7872</name>
</gene>
<name>A0AA86NHT4_9EUKA</name>
<protein>
    <submittedName>
        <fullName evidence="2">Hypothetical_protein</fullName>
    </submittedName>
</protein>
<proteinExistence type="predicted"/>
<reference evidence="2 3" key="2">
    <citation type="submission" date="2024-07" db="EMBL/GenBank/DDBJ databases">
        <authorList>
            <person name="Akdeniz Z."/>
        </authorList>
    </citation>
    <scope>NUCLEOTIDE SEQUENCE [LARGE SCALE GENOMIC DNA]</scope>
</reference>
<keyword evidence="3" id="KW-1185">Reference proteome</keyword>
<dbReference type="AlphaFoldDB" id="A0AA86NHT4"/>
<dbReference type="EMBL" id="CATOUU010000196">
    <property type="protein sequence ID" value="CAI9920227.1"/>
    <property type="molecule type" value="Genomic_DNA"/>
</dbReference>
<reference evidence="1" key="1">
    <citation type="submission" date="2023-06" db="EMBL/GenBank/DDBJ databases">
        <authorList>
            <person name="Kurt Z."/>
        </authorList>
    </citation>
    <scope>NUCLEOTIDE SEQUENCE</scope>
</reference>
<evidence type="ECO:0000313" key="1">
    <source>
        <dbReference type="EMBL" id="CAI9920227.1"/>
    </source>
</evidence>
<dbReference type="Proteomes" id="UP001642409">
    <property type="component" value="Unassembled WGS sequence"/>
</dbReference>
<accession>A0AA86NHT4</accession>
<comment type="caution">
    <text evidence="1">The sequence shown here is derived from an EMBL/GenBank/DDBJ whole genome shotgun (WGS) entry which is preliminary data.</text>
</comment>